<dbReference type="STRING" id="50990.A0A4Y7PNR8"/>
<evidence type="ECO:0000259" key="5">
    <source>
        <dbReference type="PROSITE" id="PS51455"/>
    </source>
</evidence>
<dbReference type="GO" id="GO:0000285">
    <property type="term" value="F:1-phosphatidylinositol-3-phosphate 5-kinase activity"/>
    <property type="evidence" value="ECO:0007669"/>
    <property type="project" value="InterPro"/>
</dbReference>
<dbReference type="GO" id="GO:0005524">
    <property type="term" value="F:ATP binding"/>
    <property type="evidence" value="ECO:0007669"/>
    <property type="project" value="UniProtKB-UniRule"/>
</dbReference>
<dbReference type="PANTHER" id="PTHR45748:SF7">
    <property type="entry name" value="1-PHOSPHATIDYLINOSITOL 3-PHOSPHATE 5-KINASE-RELATED"/>
    <property type="match status" value="1"/>
</dbReference>
<keyword evidence="3" id="KW-0808">Transferase</keyword>
<dbReference type="Pfam" id="PF01504">
    <property type="entry name" value="PIP5K"/>
    <property type="match status" value="1"/>
</dbReference>
<dbReference type="CDD" id="cd17300">
    <property type="entry name" value="PIPKc_PIKfyve"/>
    <property type="match status" value="1"/>
</dbReference>
<keyword evidence="1 3" id="KW-0547">Nucleotide-binding</keyword>
<feature type="region of interest" description="Disordered" evidence="4">
    <location>
        <begin position="111"/>
        <end position="131"/>
    </location>
</feature>
<feature type="compositionally biased region" description="Pro residues" evidence="4">
    <location>
        <begin position="73"/>
        <end position="90"/>
    </location>
</feature>
<dbReference type="InterPro" id="IPR002498">
    <property type="entry name" value="PInositol-4-P-4/5-kinase_core"/>
</dbReference>
<proteinExistence type="predicted"/>
<feature type="compositionally biased region" description="Acidic residues" evidence="4">
    <location>
        <begin position="53"/>
        <end position="64"/>
    </location>
</feature>
<evidence type="ECO:0000256" key="4">
    <source>
        <dbReference type="SAM" id="MobiDB-lite"/>
    </source>
</evidence>
<feature type="compositionally biased region" description="Polar residues" evidence="4">
    <location>
        <begin position="439"/>
        <end position="462"/>
    </location>
</feature>
<dbReference type="EMBL" id="ML170235">
    <property type="protein sequence ID" value="TDL16768.1"/>
    <property type="molecule type" value="Genomic_DNA"/>
</dbReference>
<dbReference type="AlphaFoldDB" id="A0A4Y7PNR8"/>
<feature type="domain" description="PIPK" evidence="5">
    <location>
        <begin position="539"/>
        <end position="866"/>
    </location>
</feature>
<dbReference type="GO" id="GO:0010008">
    <property type="term" value="C:endosome membrane"/>
    <property type="evidence" value="ECO:0007669"/>
    <property type="project" value="TreeGrafter"/>
</dbReference>
<name>A0A4Y7PNR8_9AGAM</name>
<keyword evidence="2 3" id="KW-0067">ATP-binding</keyword>
<dbReference type="OrthoDB" id="158357at2759"/>
<dbReference type="Gene3D" id="3.30.800.10">
    <property type="entry name" value="Phosphatidylinositol Phosphate Kinase II Beta"/>
    <property type="match status" value="1"/>
</dbReference>
<evidence type="ECO:0000256" key="2">
    <source>
        <dbReference type="ARBA" id="ARBA00022840"/>
    </source>
</evidence>
<dbReference type="GO" id="GO:0000329">
    <property type="term" value="C:fungal-type vacuole membrane"/>
    <property type="evidence" value="ECO:0007669"/>
    <property type="project" value="TreeGrafter"/>
</dbReference>
<feature type="compositionally biased region" description="Low complexity" evidence="4">
    <location>
        <begin position="251"/>
        <end position="278"/>
    </location>
</feature>
<keyword evidence="3" id="KW-0418">Kinase</keyword>
<organism evidence="6 7">
    <name type="scientific">Rickenella mellea</name>
    <dbReference type="NCBI Taxonomy" id="50990"/>
    <lineage>
        <taxon>Eukaryota</taxon>
        <taxon>Fungi</taxon>
        <taxon>Dikarya</taxon>
        <taxon>Basidiomycota</taxon>
        <taxon>Agaricomycotina</taxon>
        <taxon>Agaricomycetes</taxon>
        <taxon>Hymenochaetales</taxon>
        <taxon>Rickenellaceae</taxon>
        <taxon>Rickenella</taxon>
    </lineage>
</organism>
<feature type="compositionally biased region" description="Polar residues" evidence="4">
    <location>
        <begin position="475"/>
        <end position="500"/>
    </location>
</feature>
<evidence type="ECO:0000256" key="3">
    <source>
        <dbReference type="PROSITE-ProRule" id="PRU00781"/>
    </source>
</evidence>
<protein>
    <submittedName>
        <fullName evidence="6">SAICAR synthase-like protein</fullName>
    </submittedName>
</protein>
<dbReference type="InterPro" id="IPR027484">
    <property type="entry name" value="PInositol-4-P-5-kinase_N"/>
</dbReference>
<accession>A0A4Y7PNR8</accession>
<dbReference type="GO" id="GO:0046854">
    <property type="term" value="P:phosphatidylinositol phosphate biosynthetic process"/>
    <property type="evidence" value="ECO:0007669"/>
    <property type="project" value="TreeGrafter"/>
</dbReference>
<dbReference type="SUPFAM" id="SSF56104">
    <property type="entry name" value="SAICAR synthase-like"/>
    <property type="match status" value="1"/>
</dbReference>
<feature type="region of interest" description="Disordered" evidence="4">
    <location>
        <begin position="439"/>
        <end position="541"/>
    </location>
</feature>
<sequence length="892" mass="97745">MEGDEARKKLRREIKMWWQGVTDHMDKIENHIASEHNVLSRKSLPRLPSTIDPYEDDMLDESTIPEESLQSLPPLPPSPPTSPKLNPVPDPPEDRFSTRTSLMRLVAGYYATQPPNTRTNTSSQSQPPDASTLLSNLRYSFQRSEQALYAQLSRTPTTNLNDVRREFAGVARGAERRLYAWQNKHARAAGEADLGKLVTEEPEWWKNGCHAIPGGKVVVREGEWGSIISFTLSSADYQRELANMSATRQGSTSTTSSPLSNTSTKKSTGSNSTATSNGYSVLSKHFSNAPTPDPDQDSPIWQESEQHSAAISRHEHPRDQSGLLSLRDVLRHRRSSADNGSSALLNSRFGSMGLAAASKFARVGTPPSAWAKPAVEVSMQAAGGLVSGLPDTSESAEKILMEMEPFADGSASLSSSTSSSGFIETHIRSGKAGSIISIESDSTLGPDTFPSPSKQQETPSKSMRSRSPARGIPTNPATGSNPASRDPSPNTRSNTMSSHASSTVQTTSSEKESESGSSTAPSVEVSPDPAHSHEQTETTVSSVATTLTSTFTQAAQVVRSMLNPEPLPRAPSPAHHHALLTMDSSSIDERPHIKYDWTIGKRLKFSCTVYYAKQFDALRKKCGVDDDFIKSLERSENWAAEGGKSKSNFWKTSDDRFIIKTLVNAWNVADLQVLIEMGPSYFKYLDSTANRPSVLAKLLGFYTVEIKNLETGNVQAKADLLVMENLFYDQKISKTFDLKGIQGRKVKASGSSAPSKKILFDGEWIEGQQKVLTLVYPYSKVVLREAVKADADFLSKSNIMDYSLLLGIDEERRQIACGLVDTIGSYTFAKTLEYKAKQNLNSGKEVTVIPPNEYHDRFITAMNSYFLSCPDKWSRSSLDTVSDGESLLPSVL</sequence>
<evidence type="ECO:0000313" key="7">
    <source>
        <dbReference type="Proteomes" id="UP000294933"/>
    </source>
</evidence>
<dbReference type="VEuPathDB" id="FungiDB:BD410DRAFT_794971"/>
<feature type="region of interest" description="Disordered" evidence="4">
    <location>
        <begin position="40"/>
        <end position="95"/>
    </location>
</feature>
<dbReference type="PROSITE" id="PS51455">
    <property type="entry name" value="PIPK"/>
    <property type="match status" value="1"/>
</dbReference>
<dbReference type="Gene3D" id="3.30.810.10">
    <property type="entry name" value="2-Layer Sandwich"/>
    <property type="match status" value="1"/>
</dbReference>
<feature type="region of interest" description="Disordered" evidence="4">
    <location>
        <begin position="244"/>
        <end position="320"/>
    </location>
</feature>
<dbReference type="Proteomes" id="UP000294933">
    <property type="component" value="Unassembled WGS sequence"/>
</dbReference>
<dbReference type="PANTHER" id="PTHR45748">
    <property type="entry name" value="1-PHOSPHATIDYLINOSITOL 3-PHOSPHATE 5-KINASE-RELATED"/>
    <property type="match status" value="1"/>
</dbReference>
<keyword evidence="7" id="KW-1185">Reference proteome</keyword>
<dbReference type="InterPro" id="IPR044769">
    <property type="entry name" value="PIKfyve_PIPKc"/>
</dbReference>
<feature type="compositionally biased region" description="Polar residues" evidence="4">
    <location>
        <begin position="113"/>
        <end position="131"/>
    </location>
</feature>
<dbReference type="SMART" id="SM00330">
    <property type="entry name" value="PIPKc"/>
    <property type="match status" value="1"/>
</dbReference>
<reference evidence="6 7" key="1">
    <citation type="submission" date="2018-06" db="EMBL/GenBank/DDBJ databases">
        <title>A transcriptomic atlas of mushroom development highlights an independent origin of complex multicellularity.</title>
        <authorList>
            <consortium name="DOE Joint Genome Institute"/>
            <person name="Krizsan K."/>
            <person name="Almasi E."/>
            <person name="Merenyi Z."/>
            <person name="Sahu N."/>
            <person name="Viragh M."/>
            <person name="Koszo T."/>
            <person name="Mondo S."/>
            <person name="Kiss B."/>
            <person name="Balint B."/>
            <person name="Kues U."/>
            <person name="Barry K."/>
            <person name="Hegedus J.C."/>
            <person name="Henrissat B."/>
            <person name="Johnson J."/>
            <person name="Lipzen A."/>
            <person name="Ohm R."/>
            <person name="Nagy I."/>
            <person name="Pangilinan J."/>
            <person name="Yan J."/>
            <person name="Xiong Y."/>
            <person name="Grigoriev I.V."/>
            <person name="Hibbett D.S."/>
            <person name="Nagy L.G."/>
        </authorList>
    </citation>
    <scope>NUCLEOTIDE SEQUENCE [LARGE SCALE GENOMIC DNA]</scope>
    <source>
        <strain evidence="6 7">SZMC22713</strain>
    </source>
</reference>
<evidence type="ECO:0000256" key="1">
    <source>
        <dbReference type="ARBA" id="ARBA00022741"/>
    </source>
</evidence>
<evidence type="ECO:0000313" key="6">
    <source>
        <dbReference type="EMBL" id="TDL16768.1"/>
    </source>
</evidence>
<feature type="compositionally biased region" description="Polar residues" evidence="4">
    <location>
        <begin position="299"/>
        <end position="309"/>
    </location>
</feature>
<gene>
    <name evidence="6" type="ORF">BD410DRAFT_794971</name>
</gene>
<dbReference type="InterPro" id="IPR027483">
    <property type="entry name" value="PInositol-4-P-4/5-kinase_C_sf"/>
</dbReference>